<dbReference type="EMBL" id="CP103300">
    <property type="protein sequence ID" value="UYM17099.1"/>
    <property type="molecule type" value="Genomic_DNA"/>
</dbReference>
<dbReference type="InterPro" id="IPR001387">
    <property type="entry name" value="Cro/C1-type_HTH"/>
</dbReference>
<gene>
    <name evidence="2" type="ORF">NX720_04015</name>
</gene>
<dbReference type="SUPFAM" id="SSF47413">
    <property type="entry name" value="lambda repressor-like DNA-binding domains"/>
    <property type="match status" value="1"/>
</dbReference>
<feature type="domain" description="HTH cro/C1-type" evidence="1">
    <location>
        <begin position="99"/>
        <end position="157"/>
    </location>
</feature>
<dbReference type="Proteomes" id="UP001163255">
    <property type="component" value="Chromosome"/>
</dbReference>
<protein>
    <submittedName>
        <fullName evidence="2">Helix-turn-helix domain-containing protein</fullName>
    </submittedName>
</protein>
<evidence type="ECO:0000313" key="2">
    <source>
        <dbReference type="EMBL" id="UYM17099.1"/>
    </source>
</evidence>
<reference evidence="2" key="1">
    <citation type="submission" date="2022-10" db="EMBL/GenBank/DDBJ databases">
        <title>Completed Genome Sequence of two octocoral isolated bacterium, Endozoicomonas euniceicola EF212T and Endozoicomonas gorgoniicola PS125T.</title>
        <authorList>
            <person name="Chiou Y.-J."/>
            <person name="Chen Y.-H."/>
        </authorList>
    </citation>
    <scope>NUCLEOTIDE SEQUENCE</scope>
    <source>
        <strain evidence="2">EF212</strain>
    </source>
</reference>
<dbReference type="Gene3D" id="1.10.260.40">
    <property type="entry name" value="lambda repressor-like DNA-binding domains"/>
    <property type="match status" value="1"/>
</dbReference>
<evidence type="ECO:0000259" key="1">
    <source>
        <dbReference type="PROSITE" id="PS50943"/>
    </source>
</evidence>
<dbReference type="RefSeq" id="WP_262599557.1">
    <property type="nucleotide sequence ID" value="NZ_CP103300.1"/>
</dbReference>
<keyword evidence="3" id="KW-1185">Reference proteome</keyword>
<dbReference type="InterPro" id="IPR010982">
    <property type="entry name" value="Lambda_DNA-bd_dom_sf"/>
</dbReference>
<dbReference type="CDD" id="cd00093">
    <property type="entry name" value="HTH_XRE"/>
    <property type="match status" value="1"/>
</dbReference>
<accession>A0ABY6GWF6</accession>
<proteinExistence type="predicted"/>
<evidence type="ECO:0000313" key="3">
    <source>
        <dbReference type="Proteomes" id="UP001163255"/>
    </source>
</evidence>
<dbReference type="PROSITE" id="PS50943">
    <property type="entry name" value="HTH_CROC1"/>
    <property type="match status" value="1"/>
</dbReference>
<sequence>MQAINAFLHPVLHGSGVYAKLFGCCLQVSIIFQIPFNGLNLESQRISFAFVGVHLFALLELRIPEYRITTKTQNILAFIAEITMSNRSSEALSPLPKRLKEARLAKGLSQKSLGILAGIDEFSASSRMNQYEKGKHTPDFATLKRLSEALELPTGYFYCEEDWQASVLKEMSSISNSRREKILTSMI</sequence>
<organism evidence="2 3">
    <name type="scientific">Endozoicomonas euniceicola</name>
    <dbReference type="NCBI Taxonomy" id="1234143"/>
    <lineage>
        <taxon>Bacteria</taxon>
        <taxon>Pseudomonadati</taxon>
        <taxon>Pseudomonadota</taxon>
        <taxon>Gammaproteobacteria</taxon>
        <taxon>Oceanospirillales</taxon>
        <taxon>Endozoicomonadaceae</taxon>
        <taxon>Endozoicomonas</taxon>
    </lineage>
</organism>
<dbReference type="Pfam" id="PF12844">
    <property type="entry name" value="HTH_19"/>
    <property type="match status" value="1"/>
</dbReference>
<name>A0ABY6GWF6_9GAMM</name>
<dbReference type="SMART" id="SM00530">
    <property type="entry name" value="HTH_XRE"/>
    <property type="match status" value="1"/>
</dbReference>